<reference evidence="1 2" key="1">
    <citation type="journal article" date="2006" name="Science">
        <title>Phytophthora genome sequences uncover evolutionary origins and mechanisms of pathogenesis.</title>
        <authorList>
            <person name="Tyler B.M."/>
            <person name="Tripathy S."/>
            <person name="Zhang X."/>
            <person name="Dehal P."/>
            <person name="Jiang R.H."/>
            <person name="Aerts A."/>
            <person name="Arredondo F.D."/>
            <person name="Baxter L."/>
            <person name="Bensasson D."/>
            <person name="Beynon J.L."/>
            <person name="Chapman J."/>
            <person name="Damasceno C.M."/>
            <person name="Dorrance A.E."/>
            <person name="Dou D."/>
            <person name="Dickerman A.W."/>
            <person name="Dubchak I.L."/>
            <person name="Garbelotto M."/>
            <person name="Gijzen M."/>
            <person name="Gordon S.G."/>
            <person name="Govers F."/>
            <person name="Grunwald N.J."/>
            <person name="Huang W."/>
            <person name="Ivors K.L."/>
            <person name="Jones R.W."/>
            <person name="Kamoun S."/>
            <person name="Krampis K."/>
            <person name="Lamour K.H."/>
            <person name="Lee M.K."/>
            <person name="McDonald W.H."/>
            <person name="Medina M."/>
            <person name="Meijer H.J."/>
            <person name="Nordberg E.K."/>
            <person name="Maclean D.J."/>
            <person name="Ospina-Giraldo M.D."/>
            <person name="Morris P.F."/>
            <person name="Phuntumart V."/>
            <person name="Putnam N.H."/>
            <person name="Rash S."/>
            <person name="Rose J.K."/>
            <person name="Sakihama Y."/>
            <person name="Salamov A.A."/>
            <person name="Savidor A."/>
            <person name="Scheuring C.F."/>
            <person name="Smith B.M."/>
            <person name="Sobral B.W."/>
            <person name="Terry A."/>
            <person name="Torto-Alalibo T.A."/>
            <person name="Win J."/>
            <person name="Xu Z."/>
            <person name="Zhang H."/>
            <person name="Grigoriev I.V."/>
            <person name="Rokhsar D.S."/>
            <person name="Boore J.L."/>
        </authorList>
    </citation>
    <scope>NUCLEOTIDE SEQUENCE [LARGE SCALE GENOMIC DNA]</scope>
    <source>
        <strain evidence="1 2">P6497</strain>
    </source>
</reference>
<name>G5A087_PHYSP</name>
<dbReference type="RefSeq" id="XP_009533221.1">
    <property type="nucleotide sequence ID" value="XM_009534926.1"/>
</dbReference>
<accession>G5A087</accession>
<keyword evidence="2" id="KW-1185">Reference proteome</keyword>
<dbReference type="AlphaFoldDB" id="G5A087"/>
<feature type="non-terminal residue" evidence="1">
    <location>
        <position position="104"/>
    </location>
</feature>
<dbReference type="EMBL" id="JH159158">
    <property type="protein sequence ID" value="EGZ10476.1"/>
    <property type="molecule type" value="Genomic_DNA"/>
</dbReference>
<organism evidence="1 2">
    <name type="scientific">Phytophthora sojae (strain P6497)</name>
    <name type="common">Soybean stem and root rot agent</name>
    <name type="synonym">Phytophthora megasperma f. sp. glycines</name>
    <dbReference type="NCBI Taxonomy" id="1094619"/>
    <lineage>
        <taxon>Eukaryota</taxon>
        <taxon>Sar</taxon>
        <taxon>Stramenopiles</taxon>
        <taxon>Oomycota</taxon>
        <taxon>Peronosporomycetes</taxon>
        <taxon>Peronosporales</taxon>
        <taxon>Peronosporaceae</taxon>
        <taxon>Phytophthora</taxon>
    </lineage>
</organism>
<dbReference type="GeneID" id="20652431"/>
<sequence length="104" mass="11104">VMIYEDGYCDGPPVQLVVTNQWACSAPPKCGCSATSNGSTTVYQDYTCIDDVAAFTASQFGSAPYLVVEHYVEGTRCSTQQGAVVFRADGECYYNAAGGTSFRI</sequence>
<protein>
    <submittedName>
        <fullName evidence="1">Uncharacterized protein</fullName>
    </submittedName>
</protein>
<evidence type="ECO:0000313" key="2">
    <source>
        <dbReference type="Proteomes" id="UP000002640"/>
    </source>
</evidence>
<dbReference type="KEGG" id="psoj:PHYSODRAFT_434450"/>
<evidence type="ECO:0000313" key="1">
    <source>
        <dbReference type="EMBL" id="EGZ10476.1"/>
    </source>
</evidence>
<gene>
    <name evidence="1" type="ORF">PHYSODRAFT_434450</name>
</gene>
<proteinExistence type="predicted"/>
<feature type="non-terminal residue" evidence="1">
    <location>
        <position position="1"/>
    </location>
</feature>
<dbReference type="InParanoid" id="G5A087"/>
<dbReference type="Proteomes" id="UP000002640">
    <property type="component" value="Unassembled WGS sequence"/>
</dbReference>